<feature type="transmembrane region" description="Helical" evidence="13">
    <location>
        <begin position="305"/>
        <end position="326"/>
    </location>
</feature>
<proteinExistence type="predicted"/>
<keyword evidence="16" id="KW-1185">Reference proteome</keyword>
<dbReference type="Gene3D" id="1.20.120.350">
    <property type="entry name" value="Voltage-gated potassium channels. Chain C"/>
    <property type="match status" value="1"/>
</dbReference>
<dbReference type="AlphaFoldDB" id="A0A9D4JUH5"/>
<feature type="transmembrane region" description="Helical" evidence="13">
    <location>
        <begin position="171"/>
        <end position="194"/>
    </location>
</feature>
<dbReference type="Pfam" id="PF00520">
    <property type="entry name" value="Ion_trans"/>
    <property type="match status" value="1"/>
</dbReference>
<evidence type="ECO:0000256" key="9">
    <source>
        <dbReference type="ARBA" id="ARBA00023065"/>
    </source>
</evidence>
<evidence type="ECO:0000256" key="12">
    <source>
        <dbReference type="SAM" id="MobiDB-lite"/>
    </source>
</evidence>
<keyword evidence="3" id="KW-0633">Potassium transport</keyword>
<dbReference type="Proteomes" id="UP000828390">
    <property type="component" value="Unassembled WGS sequence"/>
</dbReference>
<dbReference type="EMBL" id="JAIWYP010000005">
    <property type="protein sequence ID" value="KAH3821013.1"/>
    <property type="molecule type" value="Genomic_DNA"/>
</dbReference>
<evidence type="ECO:0000256" key="11">
    <source>
        <dbReference type="ARBA" id="ARBA00023303"/>
    </source>
</evidence>
<dbReference type="InterPro" id="IPR027359">
    <property type="entry name" value="Volt_channel_dom_sf"/>
</dbReference>
<dbReference type="PRINTS" id="PR00169">
    <property type="entry name" value="KCHANNEL"/>
</dbReference>
<evidence type="ECO:0000259" key="14">
    <source>
        <dbReference type="Pfam" id="PF00520"/>
    </source>
</evidence>
<comment type="subcellular location">
    <subcellularLocation>
        <location evidence="1">Membrane</location>
        <topology evidence="1">Multi-pass membrane protein</topology>
    </subcellularLocation>
</comment>
<gene>
    <name evidence="15" type="ORF">DPMN_122768</name>
</gene>
<feature type="region of interest" description="Disordered" evidence="12">
    <location>
        <begin position="1"/>
        <end position="66"/>
    </location>
</feature>
<dbReference type="GO" id="GO:0001508">
    <property type="term" value="P:action potential"/>
    <property type="evidence" value="ECO:0007669"/>
    <property type="project" value="TreeGrafter"/>
</dbReference>
<reference evidence="15" key="1">
    <citation type="journal article" date="2019" name="bioRxiv">
        <title>The Genome of the Zebra Mussel, Dreissena polymorpha: A Resource for Invasive Species Research.</title>
        <authorList>
            <person name="McCartney M.A."/>
            <person name="Auch B."/>
            <person name="Kono T."/>
            <person name="Mallez S."/>
            <person name="Zhang Y."/>
            <person name="Obille A."/>
            <person name="Becker A."/>
            <person name="Abrahante J.E."/>
            <person name="Garbe J."/>
            <person name="Badalamenti J.P."/>
            <person name="Herman A."/>
            <person name="Mangelson H."/>
            <person name="Liachko I."/>
            <person name="Sullivan S."/>
            <person name="Sone E.D."/>
            <person name="Koren S."/>
            <person name="Silverstein K.A.T."/>
            <person name="Beckman K.B."/>
            <person name="Gohl D.M."/>
        </authorList>
    </citation>
    <scope>NUCLEOTIDE SEQUENCE</scope>
    <source>
        <strain evidence="15">Duluth1</strain>
        <tissue evidence="15">Whole animal</tissue>
    </source>
</reference>
<evidence type="ECO:0000256" key="2">
    <source>
        <dbReference type="ARBA" id="ARBA00022448"/>
    </source>
</evidence>
<dbReference type="SUPFAM" id="SSF81324">
    <property type="entry name" value="Voltage-gated potassium channels"/>
    <property type="match status" value="1"/>
</dbReference>
<evidence type="ECO:0000256" key="13">
    <source>
        <dbReference type="SAM" id="Phobius"/>
    </source>
</evidence>
<feature type="transmembrane region" description="Helical" evidence="13">
    <location>
        <begin position="274"/>
        <end position="293"/>
    </location>
</feature>
<feature type="transmembrane region" description="Helical" evidence="13">
    <location>
        <begin position="141"/>
        <end position="164"/>
    </location>
</feature>
<dbReference type="InterPro" id="IPR028325">
    <property type="entry name" value="VG_K_chnl"/>
</dbReference>
<evidence type="ECO:0000256" key="5">
    <source>
        <dbReference type="ARBA" id="ARBA00022826"/>
    </source>
</evidence>
<evidence type="ECO:0000256" key="7">
    <source>
        <dbReference type="ARBA" id="ARBA00022958"/>
    </source>
</evidence>
<reference evidence="15" key="2">
    <citation type="submission" date="2020-11" db="EMBL/GenBank/DDBJ databases">
        <authorList>
            <person name="McCartney M.A."/>
            <person name="Auch B."/>
            <person name="Kono T."/>
            <person name="Mallez S."/>
            <person name="Becker A."/>
            <person name="Gohl D.M."/>
            <person name="Silverstein K.A.T."/>
            <person name="Koren S."/>
            <person name="Bechman K.B."/>
            <person name="Herman A."/>
            <person name="Abrahante J.E."/>
            <person name="Garbe J."/>
        </authorList>
    </citation>
    <scope>NUCLEOTIDE SEQUENCE</scope>
    <source>
        <strain evidence="15">Duluth1</strain>
        <tissue evidence="15">Whole animal</tissue>
    </source>
</reference>
<evidence type="ECO:0000256" key="10">
    <source>
        <dbReference type="ARBA" id="ARBA00023136"/>
    </source>
</evidence>
<accession>A0A9D4JUH5</accession>
<keyword evidence="5" id="KW-0631">Potassium channel</keyword>
<keyword evidence="11" id="KW-0407">Ion channel</keyword>
<keyword evidence="7" id="KW-0630">Potassium</keyword>
<evidence type="ECO:0000256" key="3">
    <source>
        <dbReference type="ARBA" id="ARBA00022538"/>
    </source>
</evidence>
<comment type="caution">
    <text evidence="15">The sequence shown here is derived from an EMBL/GenBank/DDBJ whole genome shotgun (WGS) entry which is preliminary data.</text>
</comment>
<evidence type="ECO:0000313" key="15">
    <source>
        <dbReference type="EMBL" id="KAH3821013.1"/>
    </source>
</evidence>
<keyword evidence="8 13" id="KW-1133">Transmembrane helix</keyword>
<evidence type="ECO:0000256" key="4">
    <source>
        <dbReference type="ARBA" id="ARBA00022692"/>
    </source>
</evidence>
<dbReference type="GO" id="GO:0008076">
    <property type="term" value="C:voltage-gated potassium channel complex"/>
    <property type="evidence" value="ECO:0007669"/>
    <property type="project" value="InterPro"/>
</dbReference>
<evidence type="ECO:0000256" key="1">
    <source>
        <dbReference type="ARBA" id="ARBA00004141"/>
    </source>
</evidence>
<keyword evidence="2" id="KW-0813">Transport</keyword>
<dbReference type="GO" id="GO:0005249">
    <property type="term" value="F:voltage-gated potassium channel activity"/>
    <property type="evidence" value="ECO:0007669"/>
    <property type="project" value="InterPro"/>
</dbReference>
<keyword evidence="10 13" id="KW-0472">Membrane</keyword>
<keyword evidence="9" id="KW-0406">Ion transport</keyword>
<dbReference type="Gene3D" id="1.10.287.70">
    <property type="match status" value="1"/>
</dbReference>
<dbReference type="InterPro" id="IPR005821">
    <property type="entry name" value="Ion_trans_dom"/>
</dbReference>
<dbReference type="PANTHER" id="PTHR11537:SF254">
    <property type="entry name" value="POTASSIUM VOLTAGE-GATED CHANNEL PROTEIN SHAB"/>
    <property type="match status" value="1"/>
</dbReference>
<feature type="compositionally biased region" description="Low complexity" evidence="12">
    <location>
        <begin position="34"/>
        <end position="61"/>
    </location>
</feature>
<protein>
    <recommendedName>
        <fullName evidence="14">Ion transport domain-containing protein</fullName>
    </recommendedName>
</protein>
<feature type="domain" description="Ion transport" evidence="14">
    <location>
        <begin position="143"/>
        <end position="335"/>
    </location>
</feature>
<evidence type="ECO:0000256" key="8">
    <source>
        <dbReference type="ARBA" id="ARBA00022989"/>
    </source>
</evidence>
<evidence type="ECO:0000256" key="6">
    <source>
        <dbReference type="ARBA" id="ARBA00022882"/>
    </source>
</evidence>
<feature type="transmembrane region" description="Helical" evidence="13">
    <location>
        <begin position="247"/>
        <end position="268"/>
    </location>
</feature>
<dbReference type="PANTHER" id="PTHR11537">
    <property type="entry name" value="VOLTAGE-GATED POTASSIUM CHANNEL"/>
    <property type="match status" value="1"/>
</dbReference>
<name>A0A9D4JUH5_DREPO</name>
<keyword evidence="4 13" id="KW-0812">Transmembrane</keyword>
<sequence>MTFSNQKEEEQEEENDETSDKFGVNTDTHNLVFSTTTTTLESATQTTSFEPTELTEETPSTGDHAAKTRENQAQTAAYINWTIPAPINWTIPTPIKWTIPAPINWTIPTIEENILPVVYGDDVIVTSRGTLIHVPNLTVPVFALDVLESIALLFFSCDLLLRLVTCPSLKLFCVSVINILDACALASNIAYGFIVHFKREYRYMETRWLDVLTCMQIFRSIRLFRLVKNVRTGKILLYSIRKNVGDFLFLALLLCVGIGMFASLFYFVETRETVYSIPMAWYWSVITMTTIGYGDVAPSTCLGRVVASLCGVTGVIMLAISLPMFVNSFIKLNKYASLNESIEKETHSSASPHV</sequence>
<keyword evidence="6" id="KW-0851">Voltage-gated channel</keyword>
<organism evidence="15 16">
    <name type="scientific">Dreissena polymorpha</name>
    <name type="common">Zebra mussel</name>
    <name type="synonym">Mytilus polymorpha</name>
    <dbReference type="NCBI Taxonomy" id="45954"/>
    <lineage>
        <taxon>Eukaryota</taxon>
        <taxon>Metazoa</taxon>
        <taxon>Spiralia</taxon>
        <taxon>Lophotrochozoa</taxon>
        <taxon>Mollusca</taxon>
        <taxon>Bivalvia</taxon>
        <taxon>Autobranchia</taxon>
        <taxon>Heteroconchia</taxon>
        <taxon>Euheterodonta</taxon>
        <taxon>Imparidentia</taxon>
        <taxon>Neoheterodontei</taxon>
        <taxon>Myida</taxon>
        <taxon>Dreissenoidea</taxon>
        <taxon>Dreissenidae</taxon>
        <taxon>Dreissena</taxon>
    </lineage>
</organism>
<evidence type="ECO:0000313" key="16">
    <source>
        <dbReference type="Proteomes" id="UP000828390"/>
    </source>
</evidence>